<dbReference type="SUPFAM" id="SSF49785">
    <property type="entry name" value="Galactose-binding domain-like"/>
    <property type="match status" value="1"/>
</dbReference>
<gene>
    <name evidence="1" type="ORF">M9458_016995</name>
</gene>
<evidence type="ECO:0008006" key="3">
    <source>
        <dbReference type="Google" id="ProtNLM"/>
    </source>
</evidence>
<reference evidence="1 2" key="1">
    <citation type="submission" date="2024-05" db="EMBL/GenBank/DDBJ databases">
        <title>Genome sequencing and assembly of Indian major carp, Cirrhinus mrigala (Hamilton, 1822).</title>
        <authorList>
            <person name="Mohindra V."/>
            <person name="Chowdhury L.M."/>
            <person name="Lal K."/>
            <person name="Jena J.K."/>
        </authorList>
    </citation>
    <scope>NUCLEOTIDE SEQUENCE [LARGE SCALE GENOMIC DNA]</scope>
    <source>
        <strain evidence="1">CM1030</strain>
        <tissue evidence="1">Blood</tissue>
    </source>
</reference>
<sequence>YTCSHTELQSDPWWTLDLLKTYSVNRVTITNRPDCCDGRINGTEIRVGNDSSDVFSNPV</sequence>
<dbReference type="Proteomes" id="UP001529510">
    <property type="component" value="Unassembled WGS sequence"/>
</dbReference>
<dbReference type="Pfam" id="PF22633">
    <property type="entry name" value="F5_F8_type_C_2"/>
    <property type="match status" value="1"/>
</dbReference>
<dbReference type="PANTHER" id="PTHR45713">
    <property type="entry name" value="FTP DOMAIN-CONTAINING PROTEIN"/>
    <property type="match status" value="1"/>
</dbReference>
<proteinExistence type="predicted"/>
<dbReference type="InterPro" id="IPR051941">
    <property type="entry name" value="BG_Antigen-Binding_Lectin"/>
</dbReference>
<accession>A0ABD0QUL5</accession>
<keyword evidence="2" id="KW-1185">Reference proteome</keyword>
<feature type="non-terminal residue" evidence="1">
    <location>
        <position position="59"/>
    </location>
</feature>
<protein>
    <recommendedName>
        <fullName evidence="3">Fucolectin tachylectin-4 pentraxin-1 domain-containing protein</fullName>
    </recommendedName>
</protein>
<dbReference type="AlphaFoldDB" id="A0ABD0QUL5"/>
<comment type="caution">
    <text evidence="1">The sequence shown here is derived from an EMBL/GenBank/DDBJ whole genome shotgun (WGS) entry which is preliminary data.</text>
</comment>
<dbReference type="PANTHER" id="PTHR45713:SF11">
    <property type="entry name" value="FUCOLECTIN TACHYLECTIN-4 PENTRAXIN-1 DOMAIN-CONTAINING PROTEIN"/>
    <property type="match status" value="1"/>
</dbReference>
<dbReference type="Gene3D" id="2.60.120.260">
    <property type="entry name" value="Galactose-binding domain-like"/>
    <property type="match status" value="1"/>
</dbReference>
<feature type="non-terminal residue" evidence="1">
    <location>
        <position position="1"/>
    </location>
</feature>
<evidence type="ECO:0000313" key="1">
    <source>
        <dbReference type="EMBL" id="KAL0189896.1"/>
    </source>
</evidence>
<name>A0ABD0QUL5_CIRMR</name>
<dbReference type="EMBL" id="JAMKFB020000007">
    <property type="protein sequence ID" value="KAL0189896.1"/>
    <property type="molecule type" value="Genomic_DNA"/>
</dbReference>
<dbReference type="InterPro" id="IPR008979">
    <property type="entry name" value="Galactose-bd-like_sf"/>
</dbReference>
<organism evidence="1 2">
    <name type="scientific">Cirrhinus mrigala</name>
    <name type="common">Mrigala</name>
    <dbReference type="NCBI Taxonomy" id="683832"/>
    <lineage>
        <taxon>Eukaryota</taxon>
        <taxon>Metazoa</taxon>
        <taxon>Chordata</taxon>
        <taxon>Craniata</taxon>
        <taxon>Vertebrata</taxon>
        <taxon>Euteleostomi</taxon>
        <taxon>Actinopterygii</taxon>
        <taxon>Neopterygii</taxon>
        <taxon>Teleostei</taxon>
        <taxon>Ostariophysi</taxon>
        <taxon>Cypriniformes</taxon>
        <taxon>Cyprinidae</taxon>
        <taxon>Labeoninae</taxon>
        <taxon>Labeonini</taxon>
        <taxon>Cirrhinus</taxon>
    </lineage>
</organism>
<evidence type="ECO:0000313" key="2">
    <source>
        <dbReference type="Proteomes" id="UP001529510"/>
    </source>
</evidence>